<proteinExistence type="predicted"/>
<dbReference type="GeneID" id="37023430"/>
<accession>A0A316VL06</accession>
<dbReference type="STRING" id="1280837.A0A316VL06"/>
<dbReference type="Proteomes" id="UP000245771">
    <property type="component" value="Unassembled WGS sequence"/>
</dbReference>
<name>A0A316VL06_9BASI</name>
<keyword evidence="2" id="KW-1185">Reference proteome</keyword>
<sequence>MINDLLAENAKGTKDSTDKAAVLPPEDLAQILTSIQTILQLYATNEEEDIDLGKEDEQAIKHIADYLRLPLATLGDENSTRIQNALPDCVRLGLRLRPWRGTGSSKAIEDQSLYLETSFNVRKTGQASEDMLWPMWKLHKATWLVDEKYSELVEAGNRAAKEYKTRMKEDKDEGQMTASYVLNIAEAITETALEQE</sequence>
<evidence type="ECO:0000313" key="2">
    <source>
        <dbReference type="Proteomes" id="UP000245771"/>
    </source>
</evidence>
<dbReference type="OrthoDB" id="432412at2759"/>
<organism evidence="1 2">
    <name type="scientific">Meira miltonrushii</name>
    <dbReference type="NCBI Taxonomy" id="1280837"/>
    <lineage>
        <taxon>Eukaryota</taxon>
        <taxon>Fungi</taxon>
        <taxon>Dikarya</taxon>
        <taxon>Basidiomycota</taxon>
        <taxon>Ustilaginomycotina</taxon>
        <taxon>Exobasidiomycetes</taxon>
        <taxon>Exobasidiales</taxon>
        <taxon>Brachybasidiaceae</taxon>
        <taxon>Meira</taxon>
    </lineage>
</organism>
<dbReference type="AlphaFoldDB" id="A0A316VL06"/>
<dbReference type="InParanoid" id="A0A316VL06"/>
<dbReference type="RefSeq" id="XP_025358611.1">
    <property type="nucleotide sequence ID" value="XM_025501649.1"/>
</dbReference>
<dbReference type="EMBL" id="KZ819602">
    <property type="protein sequence ID" value="PWN38309.1"/>
    <property type="molecule type" value="Genomic_DNA"/>
</dbReference>
<gene>
    <name evidence="1" type="ORF">FA14DRAFT_188317</name>
</gene>
<evidence type="ECO:0000313" key="1">
    <source>
        <dbReference type="EMBL" id="PWN38309.1"/>
    </source>
</evidence>
<reference evidence="1 2" key="1">
    <citation type="journal article" date="2018" name="Mol. Biol. Evol.">
        <title>Broad Genomic Sampling Reveals a Smut Pathogenic Ancestry of the Fungal Clade Ustilaginomycotina.</title>
        <authorList>
            <person name="Kijpornyongpan T."/>
            <person name="Mondo S.J."/>
            <person name="Barry K."/>
            <person name="Sandor L."/>
            <person name="Lee J."/>
            <person name="Lipzen A."/>
            <person name="Pangilinan J."/>
            <person name="LaButti K."/>
            <person name="Hainaut M."/>
            <person name="Henrissat B."/>
            <person name="Grigoriev I.V."/>
            <person name="Spatafora J.W."/>
            <person name="Aime M.C."/>
        </authorList>
    </citation>
    <scope>NUCLEOTIDE SEQUENCE [LARGE SCALE GENOMIC DNA]</scope>
    <source>
        <strain evidence="1 2">MCA 3882</strain>
    </source>
</reference>
<protein>
    <submittedName>
        <fullName evidence="1">Uncharacterized protein</fullName>
    </submittedName>
</protein>